<evidence type="ECO:0000313" key="1">
    <source>
        <dbReference type="EMBL" id="EQM94653.1"/>
    </source>
</evidence>
<dbReference type="RefSeq" id="WP_020995851.1">
    <property type="nucleotide sequence ID" value="NZ_KI392040.1"/>
</dbReference>
<protein>
    <submittedName>
        <fullName evidence="1">Uncharacterized protein</fullName>
    </submittedName>
</protein>
<reference evidence="1 2" key="1">
    <citation type="journal article" date="2014" name="Genome Announc.">
        <title>Draft genome sequences of six enterohepatic helicobacter species isolated from humans and one from rhesus macaques.</title>
        <authorList>
            <person name="Shen Z."/>
            <person name="Sheh A."/>
            <person name="Young S.K."/>
            <person name="Abouelliel A."/>
            <person name="Ward D.V."/>
            <person name="Earl A.M."/>
            <person name="Fox J.G."/>
        </authorList>
    </citation>
    <scope>NUCLEOTIDE SEQUENCE [LARGE SCALE GENOMIC DNA]</scope>
    <source>
        <strain evidence="1 2">ATCC 43879</strain>
    </source>
</reference>
<dbReference type="EMBL" id="ACDN02000055">
    <property type="protein sequence ID" value="EQM94653.1"/>
    <property type="molecule type" value="Genomic_DNA"/>
</dbReference>
<accession>T5LDL2</accession>
<gene>
    <name evidence="1" type="ORF">HRAG_02308</name>
</gene>
<comment type="caution">
    <text evidence="1">The sequence shown here is derived from an EMBL/GenBank/DDBJ whole genome shotgun (WGS) entry which is preliminary data.</text>
</comment>
<sequence length="41" mass="4550">MDTKITIALFAITMFLYMQLNSKLDSINLGRDSNAAILSNT</sequence>
<keyword evidence="2" id="KW-1185">Reference proteome</keyword>
<evidence type="ECO:0000313" key="2">
    <source>
        <dbReference type="Proteomes" id="UP000005085"/>
    </source>
</evidence>
<dbReference type="Proteomes" id="UP000005085">
    <property type="component" value="Unassembled WGS sequence"/>
</dbReference>
<organism evidence="1 2">
    <name type="scientific">Helicobacter bilis ATCC 43879</name>
    <dbReference type="NCBI Taxonomy" id="613026"/>
    <lineage>
        <taxon>Bacteria</taxon>
        <taxon>Pseudomonadati</taxon>
        <taxon>Campylobacterota</taxon>
        <taxon>Epsilonproteobacteria</taxon>
        <taxon>Campylobacterales</taxon>
        <taxon>Helicobacteraceae</taxon>
        <taxon>Helicobacter</taxon>
    </lineage>
</organism>
<dbReference type="HOGENOM" id="CLU_3270969_0_0_7"/>
<dbReference type="AlphaFoldDB" id="T5LDL2"/>
<name>T5LDL2_9HELI</name>
<proteinExistence type="predicted"/>